<feature type="signal peptide" evidence="2">
    <location>
        <begin position="1"/>
        <end position="23"/>
    </location>
</feature>
<protein>
    <submittedName>
        <fullName evidence="4">Ethyl tert-butyl ether degradation protein</fullName>
    </submittedName>
</protein>
<keyword evidence="5" id="KW-1185">Reference proteome</keyword>
<evidence type="ECO:0000313" key="4">
    <source>
        <dbReference type="EMBL" id="OJD35245.1"/>
    </source>
</evidence>
<sequence length="273" mass="28266">MRLPSTLLLQLASWLPKPGPTPAADVTNQNVIPAAASAASAAAIVEPSPPPPQFSSPPPPPPSTNSTLPSPSPSPNSLPTCPSLSTPLALSTLPSLFSLSLPTSDSTLSPSALTSIAQIKQTLTLYALAIDGRDFSALDRVFAPGASAHYGPPIGRVAGREAIEATLPPLLTVYAGTQHVLGTVGVVLCQGGEREGDGEGEEKEGAVSVAYFTATHFGKQAPREGDEGVGGAAGWEDVVVAWGQYQDRWEKGEEGWRIVHRNLVYMGPFVSGA</sequence>
<evidence type="ECO:0000259" key="3">
    <source>
        <dbReference type="Pfam" id="PF13577"/>
    </source>
</evidence>
<gene>
    <name evidence="4" type="ORF">BKCO1_1800095</name>
</gene>
<reference evidence="4 5" key="1">
    <citation type="submission" date="2016-10" db="EMBL/GenBank/DDBJ databases">
        <title>Proteomics and genomics reveal pathogen-plant mechanisms compatible with a hemibiotrophic lifestyle of Diplodia corticola.</title>
        <authorList>
            <person name="Fernandes I."/>
            <person name="De Jonge R."/>
            <person name="Van De Peer Y."/>
            <person name="Devreese B."/>
            <person name="Alves A."/>
            <person name="Esteves A.C."/>
        </authorList>
    </citation>
    <scope>NUCLEOTIDE SEQUENCE [LARGE SCALE GENOMIC DNA]</scope>
    <source>
        <strain evidence="4 5">CBS 112549</strain>
    </source>
</reference>
<comment type="caution">
    <text evidence="4">The sequence shown here is derived from an EMBL/GenBank/DDBJ whole genome shotgun (WGS) entry which is preliminary data.</text>
</comment>
<dbReference type="CDD" id="cd00531">
    <property type="entry name" value="NTF2_like"/>
    <property type="match status" value="1"/>
</dbReference>
<evidence type="ECO:0000313" key="5">
    <source>
        <dbReference type="Proteomes" id="UP000183809"/>
    </source>
</evidence>
<organism evidence="4 5">
    <name type="scientific">Diplodia corticola</name>
    <dbReference type="NCBI Taxonomy" id="236234"/>
    <lineage>
        <taxon>Eukaryota</taxon>
        <taxon>Fungi</taxon>
        <taxon>Dikarya</taxon>
        <taxon>Ascomycota</taxon>
        <taxon>Pezizomycotina</taxon>
        <taxon>Dothideomycetes</taxon>
        <taxon>Dothideomycetes incertae sedis</taxon>
        <taxon>Botryosphaeriales</taxon>
        <taxon>Botryosphaeriaceae</taxon>
        <taxon>Diplodia</taxon>
    </lineage>
</organism>
<dbReference type="OrthoDB" id="2148716at2759"/>
<dbReference type="Pfam" id="PF13577">
    <property type="entry name" value="SnoaL_4"/>
    <property type="match status" value="1"/>
</dbReference>
<keyword evidence="2" id="KW-0732">Signal</keyword>
<feature type="compositionally biased region" description="Pro residues" evidence="1">
    <location>
        <begin position="47"/>
        <end position="63"/>
    </location>
</feature>
<dbReference type="Proteomes" id="UP000183809">
    <property type="component" value="Unassembled WGS sequence"/>
</dbReference>
<accession>A0A1J9S6K5</accession>
<dbReference type="EMBL" id="MNUE01000018">
    <property type="protein sequence ID" value="OJD35245.1"/>
    <property type="molecule type" value="Genomic_DNA"/>
</dbReference>
<feature type="region of interest" description="Disordered" evidence="1">
    <location>
        <begin position="40"/>
        <end position="83"/>
    </location>
</feature>
<name>A0A1J9S6K5_9PEZI</name>
<dbReference type="InterPro" id="IPR037401">
    <property type="entry name" value="SnoaL-like"/>
</dbReference>
<evidence type="ECO:0000256" key="1">
    <source>
        <dbReference type="SAM" id="MobiDB-lite"/>
    </source>
</evidence>
<dbReference type="GeneID" id="31012136"/>
<dbReference type="RefSeq" id="XP_020131505.1">
    <property type="nucleotide sequence ID" value="XM_020271877.1"/>
</dbReference>
<proteinExistence type="predicted"/>
<feature type="chain" id="PRO_5012701562" evidence="2">
    <location>
        <begin position="24"/>
        <end position="273"/>
    </location>
</feature>
<evidence type="ECO:0000256" key="2">
    <source>
        <dbReference type="SAM" id="SignalP"/>
    </source>
</evidence>
<dbReference type="Gene3D" id="3.10.450.50">
    <property type="match status" value="1"/>
</dbReference>
<dbReference type="InterPro" id="IPR032710">
    <property type="entry name" value="NTF2-like_dom_sf"/>
</dbReference>
<dbReference type="SUPFAM" id="SSF54427">
    <property type="entry name" value="NTF2-like"/>
    <property type="match status" value="1"/>
</dbReference>
<feature type="domain" description="SnoaL-like" evidence="3">
    <location>
        <begin position="112"/>
        <end position="262"/>
    </location>
</feature>
<dbReference type="AlphaFoldDB" id="A0A1J9S6K5"/>